<sequence>MEANVVTQFSLVSAVWEGVGSSGLTISNVSDKGDHGLGTFQHLDGEMVMVDGQLYQFRSSGSVSRKGDEDIITFAQVVFFKPNSHLQFDSLNPRAVLDYLDTSHPGSHNLFHAVKIEGMFQNIKLHVARRQQYQGEPGSEIMKSMLVYDLEDIEGIAFGFRSPQSTLLQDGTIDSWIVPPPCFFGSEIWRTCDGVLYGRWDNLK</sequence>
<dbReference type="SUPFAM" id="SSF117856">
    <property type="entry name" value="AF0104/ALDC/Ptd012-like"/>
    <property type="match status" value="1"/>
</dbReference>
<dbReference type="PANTHER" id="PTHR35524">
    <property type="entry name" value="ALPHA-ACETOLACTATE DECARBOXYLASE"/>
    <property type="match status" value="1"/>
</dbReference>
<keyword evidence="8" id="KW-0456">Lyase</keyword>
<evidence type="ECO:0000256" key="4">
    <source>
        <dbReference type="ARBA" id="ARBA00013204"/>
    </source>
</evidence>
<dbReference type="Pfam" id="PF03306">
    <property type="entry name" value="AAL_decarboxy"/>
    <property type="match status" value="1"/>
</dbReference>
<evidence type="ECO:0000256" key="8">
    <source>
        <dbReference type="ARBA" id="ARBA00023239"/>
    </source>
</evidence>
<dbReference type="PANTHER" id="PTHR35524:SF1">
    <property type="entry name" value="ALPHA-ACETOLACTATE DECARBOXYLASE"/>
    <property type="match status" value="1"/>
</dbReference>
<evidence type="ECO:0000256" key="7">
    <source>
        <dbReference type="ARBA" id="ARBA00023061"/>
    </source>
</evidence>
<evidence type="ECO:0000313" key="10">
    <source>
        <dbReference type="Proteomes" id="UP000321331"/>
    </source>
</evidence>
<protein>
    <recommendedName>
        <fullName evidence="5">Alpha-acetolactate decarboxylase</fullName>
        <ecNumber evidence="4">4.1.1.5</ecNumber>
    </recommendedName>
</protein>
<dbReference type="UniPathway" id="UPA00626">
    <property type="reaction ID" value="UER00678"/>
</dbReference>
<comment type="pathway">
    <text evidence="2">Polyol metabolism; (R,R)-butane-2,3-diol biosynthesis; (R,R)-butane-2,3-diol from pyruvate: step 2/3.</text>
</comment>
<dbReference type="InterPro" id="IPR005128">
    <property type="entry name" value="Acetolactate_a_deCO2ase"/>
</dbReference>
<dbReference type="GO" id="GO:0047605">
    <property type="term" value="F:acetolactate decarboxylase activity"/>
    <property type="evidence" value="ECO:0007669"/>
    <property type="project" value="UniProtKB-EC"/>
</dbReference>
<comment type="catalytic activity">
    <reaction evidence="1">
        <text>(2S)-2-acetolactate + H(+) = (R)-acetoin + CO2</text>
        <dbReference type="Rhea" id="RHEA:21580"/>
        <dbReference type="ChEBI" id="CHEBI:15378"/>
        <dbReference type="ChEBI" id="CHEBI:15686"/>
        <dbReference type="ChEBI" id="CHEBI:16526"/>
        <dbReference type="ChEBI" id="CHEBI:58476"/>
        <dbReference type="EC" id="4.1.1.5"/>
    </reaction>
</comment>
<evidence type="ECO:0000256" key="2">
    <source>
        <dbReference type="ARBA" id="ARBA00005170"/>
    </source>
</evidence>
<evidence type="ECO:0000256" key="1">
    <source>
        <dbReference type="ARBA" id="ARBA00001784"/>
    </source>
</evidence>
<name>A0A5C6TH70_FUSOC</name>
<proteinExistence type="inferred from homology"/>
<dbReference type="AlphaFoldDB" id="A0A5C6TH70"/>
<evidence type="ECO:0000256" key="5">
    <source>
        <dbReference type="ARBA" id="ARBA00020164"/>
    </source>
</evidence>
<dbReference type="Gene3D" id="3.30.1330.80">
    <property type="entry name" value="Hypothetical protein, similar to alpha- acetolactate decarboxylase, domain 2"/>
    <property type="match status" value="1"/>
</dbReference>
<accession>A0A5C6TH70</accession>
<keyword evidence="6" id="KW-0210">Decarboxylase</keyword>
<dbReference type="GO" id="GO:0045151">
    <property type="term" value="P:acetoin biosynthetic process"/>
    <property type="evidence" value="ECO:0007669"/>
    <property type="project" value="UniProtKB-KW"/>
</dbReference>
<dbReference type="Proteomes" id="UP000321331">
    <property type="component" value="Unassembled WGS sequence"/>
</dbReference>
<evidence type="ECO:0000256" key="6">
    <source>
        <dbReference type="ARBA" id="ARBA00022793"/>
    </source>
</evidence>
<reference evidence="9 10" key="1">
    <citation type="submission" date="2019-07" db="EMBL/GenBank/DDBJ databases">
        <title>The First High-Quality Draft Genome Sequence of the Causal Agent of the Current Panama Disease Epidemic.</title>
        <authorList>
            <person name="Warmington R.J."/>
            <person name="Kay W."/>
            <person name="Jeffries A."/>
            <person name="Bebber D."/>
            <person name="Moore K."/>
            <person name="Studholme D.J."/>
        </authorList>
    </citation>
    <scope>NUCLEOTIDE SEQUENCE [LARGE SCALE GENOMIC DNA]</scope>
    <source>
        <strain evidence="9 10">TR4</strain>
    </source>
</reference>
<organism evidence="9 10">
    <name type="scientific">Fusarium oxysporum f. sp. cubense</name>
    <dbReference type="NCBI Taxonomy" id="61366"/>
    <lineage>
        <taxon>Eukaryota</taxon>
        <taxon>Fungi</taxon>
        <taxon>Dikarya</taxon>
        <taxon>Ascomycota</taxon>
        <taxon>Pezizomycotina</taxon>
        <taxon>Sordariomycetes</taxon>
        <taxon>Hypocreomycetidae</taxon>
        <taxon>Hypocreales</taxon>
        <taxon>Nectriaceae</taxon>
        <taxon>Fusarium</taxon>
        <taxon>Fusarium oxysporum species complex</taxon>
    </lineage>
</organism>
<keyword evidence="7" id="KW-0005">Acetoin biosynthesis</keyword>
<gene>
    <name evidence="9" type="ORF">FocTR4_00005769</name>
</gene>
<comment type="similarity">
    <text evidence="3">Belongs to the alpha-acetolactate decarboxylase family.</text>
</comment>
<dbReference type="EMBL" id="VMNF01000004">
    <property type="protein sequence ID" value="TXC10207.1"/>
    <property type="molecule type" value="Genomic_DNA"/>
</dbReference>
<evidence type="ECO:0000313" key="9">
    <source>
        <dbReference type="EMBL" id="TXC10207.1"/>
    </source>
</evidence>
<comment type="caution">
    <text evidence="9">The sequence shown here is derived from an EMBL/GenBank/DDBJ whole genome shotgun (WGS) entry which is preliminary data.</text>
</comment>
<dbReference type="EC" id="4.1.1.5" evidence="4"/>
<evidence type="ECO:0000256" key="3">
    <source>
        <dbReference type="ARBA" id="ARBA00007106"/>
    </source>
</evidence>